<sequence length="199" mass="22114">MTPTRCRCPKKVKPFAFKCPISLIASHQSAFLWMLIYVPGAGNAAISCSKLQASQPPVLFSHLHSSTSMAQPARPFRALGFFKKKEGISDEEFVRHWKEVHGALVLPFLKKHGALYYSQTHISQANKEAFNNACLGGKAKLLDYDGVITIDWPSLEAAQAYSNDPEYKAAVRDDIPIFTQTGEICFAAGREEIVLDHKM</sequence>
<accession>A0ACA9NLN2</accession>
<protein>
    <submittedName>
        <fullName evidence="1">13897_t:CDS:1</fullName>
    </submittedName>
</protein>
<dbReference type="EMBL" id="CAJVPT010023396">
    <property type="protein sequence ID" value="CAG8665223.1"/>
    <property type="molecule type" value="Genomic_DNA"/>
</dbReference>
<evidence type="ECO:0000313" key="2">
    <source>
        <dbReference type="Proteomes" id="UP000789525"/>
    </source>
</evidence>
<keyword evidence="2" id="KW-1185">Reference proteome</keyword>
<reference evidence="1" key="1">
    <citation type="submission" date="2021-06" db="EMBL/GenBank/DDBJ databases">
        <authorList>
            <person name="Kallberg Y."/>
            <person name="Tangrot J."/>
            <person name="Rosling A."/>
        </authorList>
    </citation>
    <scope>NUCLEOTIDE SEQUENCE</scope>
    <source>
        <strain evidence="1">CL356</strain>
    </source>
</reference>
<evidence type="ECO:0000313" key="1">
    <source>
        <dbReference type="EMBL" id="CAG8665223.1"/>
    </source>
</evidence>
<organism evidence="1 2">
    <name type="scientific">Acaulospora colombiana</name>
    <dbReference type="NCBI Taxonomy" id="27376"/>
    <lineage>
        <taxon>Eukaryota</taxon>
        <taxon>Fungi</taxon>
        <taxon>Fungi incertae sedis</taxon>
        <taxon>Mucoromycota</taxon>
        <taxon>Glomeromycotina</taxon>
        <taxon>Glomeromycetes</taxon>
        <taxon>Diversisporales</taxon>
        <taxon>Acaulosporaceae</taxon>
        <taxon>Acaulospora</taxon>
    </lineage>
</organism>
<dbReference type="Proteomes" id="UP000789525">
    <property type="component" value="Unassembled WGS sequence"/>
</dbReference>
<gene>
    <name evidence="1" type="ORF">ACOLOM_LOCUS8736</name>
</gene>
<comment type="caution">
    <text evidence="1">The sequence shown here is derived from an EMBL/GenBank/DDBJ whole genome shotgun (WGS) entry which is preliminary data.</text>
</comment>
<name>A0ACA9NLN2_9GLOM</name>
<proteinExistence type="predicted"/>